<dbReference type="Pfam" id="PF00582">
    <property type="entry name" value="Usp"/>
    <property type="match status" value="1"/>
</dbReference>
<evidence type="ECO:0000313" key="4">
    <source>
        <dbReference type="EMBL" id="TPV33487.1"/>
    </source>
</evidence>
<dbReference type="RefSeq" id="WP_140990449.1">
    <property type="nucleotide sequence ID" value="NZ_VHIQ01000004.1"/>
</dbReference>
<dbReference type="Gene3D" id="3.40.50.620">
    <property type="entry name" value="HUPs"/>
    <property type="match status" value="2"/>
</dbReference>
<organism evidence="4 5">
    <name type="scientific">Paucihalobacter ruber</name>
    <dbReference type="NCBI Taxonomy" id="2567861"/>
    <lineage>
        <taxon>Bacteria</taxon>
        <taxon>Pseudomonadati</taxon>
        <taxon>Bacteroidota</taxon>
        <taxon>Flavobacteriia</taxon>
        <taxon>Flavobacteriales</taxon>
        <taxon>Flavobacteriaceae</taxon>
        <taxon>Paucihalobacter</taxon>
    </lineage>
</organism>
<gene>
    <name evidence="4" type="ORF">FJ651_10415</name>
</gene>
<dbReference type="Proteomes" id="UP000317332">
    <property type="component" value="Unassembled WGS sequence"/>
</dbReference>
<keyword evidence="5" id="KW-1185">Reference proteome</keyword>
<reference evidence="4 5" key="1">
    <citation type="submission" date="2019-06" db="EMBL/GenBank/DDBJ databases">
        <title>Flavobacteriaceae Paucihalobacterium erythroidium CWB-1, complete genome.</title>
        <authorList>
            <person name="Wu S."/>
        </authorList>
    </citation>
    <scope>NUCLEOTIDE SEQUENCE [LARGE SCALE GENOMIC DNA]</scope>
    <source>
        <strain evidence="4 5">CWB-1</strain>
    </source>
</reference>
<dbReference type="AlphaFoldDB" id="A0A506PK30"/>
<dbReference type="PANTHER" id="PTHR46268:SF6">
    <property type="entry name" value="UNIVERSAL STRESS PROTEIN UP12"/>
    <property type="match status" value="1"/>
</dbReference>
<sequence length="280" mass="32542">MKTILLPTDFSNNSWNAIRYAIEFFKDTECTFYLLHVNRVSDLVAIDRPYIIDQNVIEETFTKPAIVRLKKLISKINTLPINKKHKFFTITDHNLFIESIRQNITELNADFIVMGTKGAEGFKKIIVGSNTADVITKVKCTTLAVPENANYKKPREIAFPTDFSMSHPDETLGVLKDVLKNHNAAIRFLHISKRKEANLNEEQERNKNALENYFKEFEHSFHFLKSDRIEDAVQCFADSRDVDLIVMVAKNQNYFQRIIFRPKVETISYHTDIPFLVIHE</sequence>
<protein>
    <submittedName>
        <fullName evidence="4">Universal stress protein</fullName>
    </submittedName>
</protein>
<feature type="coiled-coil region" evidence="2">
    <location>
        <begin position="192"/>
        <end position="220"/>
    </location>
</feature>
<dbReference type="OrthoDB" id="9788959at2"/>
<dbReference type="EMBL" id="VHIQ01000004">
    <property type="protein sequence ID" value="TPV33487.1"/>
    <property type="molecule type" value="Genomic_DNA"/>
</dbReference>
<proteinExistence type="inferred from homology"/>
<dbReference type="InterPro" id="IPR014729">
    <property type="entry name" value="Rossmann-like_a/b/a_fold"/>
</dbReference>
<name>A0A506PK30_9FLAO</name>
<keyword evidence="2" id="KW-0175">Coiled coil</keyword>
<dbReference type="SUPFAM" id="SSF52402">
    <property type="entry name" value="Adenine nucleotide alpha hydrolases-like"/>
    <property type="match status" value="2"/>
</dbReference>
<evidence type="ECO:0000256" key="1">
    <source>
        <dbReference type="ARBA" id="ARBA00008791"/>
    </source>
</evidence>
<evidence type="ECO:0000313" key="5">
    <source>
        <dbReference type="Proteomes" id="UP000317332"/>
    </source>
</evidence>
<dbReference type="PRINTS" id="PR01438">
    <property type="entry name" value="UNVRSLSTRESS"/>
</dbReference>
<dbReference type="CDD" id="cd00293">
    <property type="entry name" value="USP-like"/>
    <property type="match status" value="1"/>
</dbReference>
<dbReference type="InterPro" id="IPR006015">
    <property type="entry name" value="Universal_stress_UspA"/>
</dbReference>
<evidence type="ECO:0000256" key="2">
    <source>
        <dbReference type="SAM" id="Coils"/>
    </source>
</evidence>
<feature type="domain" description="UspA" evidence="3">
    <location>
        <begin position="1"/>
        <end position="146"/>
    </location>
</feature>
<dbReference type="PANTHER" id="PTHR46268">
    <property type="entry name" value="STRESS RESPONSE PROTEIN NHAX"/>
    <property type="match status" value="1"/>
</dbReference>
<dbReference type="InterPro" id="IPR006016">
    <property type="entry name" value="UspA"/>
</dbReference>
<accession>A0A506PK30</accession>
<comment type="caution">
    <text evidence="4">The sequence shown here is derived from an EMBL/GenBank/DDBJ whole genome shotgun (WGS) entry which is preliminary data.</text>
</comment>
<evidence type="ECO:0000259" key="3">
    <source>
        <dbReference type="Pfam" id="PF00582"/>
    </source>
</evidence>
<comment type="similarity">
    <text evidence="1">Belongs to the universal stress protein A family.</text>
</comment>